<dbReference type="AlphaFoldDB" id="A0A2B7XX73"/>
<reference evidence="1 2" key="1">
    <citation type="submission" date="2017-10" db="EMBL/GenBank/DDBJ databases">
        <title>Comparative genomics in systemic dimorphic fungi from Ajellomycetaceae.</title>
        <authorList>
            <person name="Munoz J.F."/>
            <person name="Mcewen J.G."/>
            <person name="Clay O.K."/>
            <person name="Cuomo C.A."/>
        </authorList>
    </citation>
    <scope>NUCLEOTIDE SEQUENCE [LARGE SCALE GENOMIC DNA]</scope>
    <source>
        <strain evidence="1 2">UAMH7299</strain>
    </source>
</reference>
<accession>A0A2B7XX73</accession>
<evidence type="ECO:0000313" key="2">
    <source>
        <dbReference type="Proteomes" id="UP000224634"/>
    </source>
</evidence>
<name>A0A2B7XX73_POLH7</name>
<organism evidence="1 2">
    <name type="scientific">Polytolypa hystricis (strain UAMH7299)</name>
    <dbReference type="NCBI Taxonomy" id="1447883"/>
    <lineage>
        <taxon>Eukaryota</taxon>
        <taxon>Fungi</taxon>
        <taxon>Dikarya</taxon>
        <taxon>Ascomycota</taxon>
        <taxon>Pezizomycotina</taxon>
        <taxon>Eurotiomycetes</taxon>
        <taxon>Eurotiomycetidae</taxon>
        <taxon>Onygenales</taxon>
        <taxon>Onygenales incertae sedis</taxon>
        <taxon>Polytolypa</taxon>
    </lineage>
</organism>
<dbReference type="Proteomes" id="UP000224634">
    <property type="component" value="Unassembled WGS sequence"/>
</dbReference>
<gene>
    <name evidence="1" type="ORF">AJ80_06414</name>
</gene>
<keyword evidence="2" id="KW-1185">Reference proteome</keyword>
<evidence type="ECO:0000313" key="1">
    <source>
        <dbReference type="EMBL" id="PGH13168.1"/>
    </source>
</evidence>
<sequence length="80" mass="8996">MTRRGTYGLVLGQDDMNLWLVGGNEAVNAVLPLKWITIGVTNRVKGSVELYTLDSNGMPILCQTQVLFEARPNFYCEIQY</sequence>
<protein>
    <submittedName>
        <fullName evidence="1">Uncharacterized protein</fullName>
    </submittedName>
</protein>
<dbReference type="OrthoDB" id="76567at2759"/>
<dbReference type="EMBL" id="PDNA01000107">
    <property type="protein sequence ID" value="PGH13168.1"/>
    <property type="molecule type" value="Genomic_DNA"/>
</dbReference>
<comment type="caution">
    <text evidence="1">The sequence shown here is derived from an EMBL/GenBank/DDBJ whole genome shotgun (WGS) entry which is preliminary data.</text>
</comment>
<proteinExistence type="predicted"/>